<dbReference type="InterPro" id="IPR017441">
    <property type="entry name" value="Protein_kinase_ATP_BS"/>
</dbReference>
<feature type="region of interest" description="Disordered" evidence="12">
    <location>
        <begin position="377"/>
        <end position="397"/>
    </location>
</feature>
<dbReference type="SUPFAM" id="SSF56112">
    <property type="entry name" value="Protein kinase-like (PK-like)"/>
    <property type="match status" value="1"/>
</dbReference>
<comment type="similarity">
    <text evidence="2">Belongs to the protein kinase superfamily. STE Ser/Thr protein kinase family. STE20 subfamily.</text>
</comment>
<evidence type="ECO:0000259" key="14">
    <source>
        <dbReference type="PROSITE" id="PS50108"/>
    </source>
</evidence>
<evidence type="ECO:0000256" key="5">
    <source>
        <dbReference type="ARBA" id="ARBA00022723"/>
    </source>
</evidence>
<keyword evidence="5" id="KW-0479">Metal-binding</keyword>
<feature type="binding site" evidence="11">
    <location>
        <position position="482"/>
    </location>
    <ligand>
        <name>ATP</name>
        <dbReference type="ChEBI" id="CHEBI:30616"/>
    </ligand>
</feature>
<evidence type="ECO:0000259" key="13">
    <source>
        <dbReference type="PROSITE" id="PS50011"/>
    </source>
</evidence>
<evidence type="ECO:0000256" key="4">
    <source>
        <dbReference type="ARBA" id="ARBA00022679"/>
    </source>
</evidence>
<evidence type="ECO:0000256" key="1">
    <source>
        <dbReference type="ARBA" id="ARBA00001946"/>
    </source>
</evidence>
<evidence type="ECO:0000313" key="16">
    <source>
        <dbReference type="WBParaSite" id="sdigi.contig31.g2272.t1"/>
    </source>
</evidence>
<dbReference type="InterPro" id="IPR000095">
    <property type="entry name" value="CRIB_dom"/>
</dbReference>
<evidence type="ECO:0000256" key="3">
    <source>
        <dbReference type="ARBA" id="ARBA00012513"/>
    </source>
</evidence>
<evidence type="ECO:0000256" key="10">
    <source>
        <dbReference type="ARBA" id="ARBA00048679"/>
    </source>
</evidence>
<keyword evidence="4" id="KW-0808">Transferase</keyword>
<dbReference type="GO" id="GO:0046872">
    <property type="term" value="F:metal ion binding"/>
    <property type="evidence" value="ECO:0007669"/>
    <property type="project" value="UniProtKB-KW"/>
</dbReference>
<keyword evidence="7 11" id="KW-0067">ATP-binding</keyword>
<dbReference type="Gene3D" id="3.30.200.20">
    <property type="entry name" value="Phosphorylase Kinase, domain 1"/>
    <property type="match status" value="1"/>
</dbReference>
<evidence type="ECO:0000256" key="8">
    <source>
        <dbReference type="ARBA" id="ARBA00022842"/>
    </source>
</evidence>
<feature type="domain" description="CRIB" evidence="14">
    <location>
        <begin position="89"/>
        <end position="102"/>
    </location>
</feature>
<sequence>MPTAAYYMNSLDLEFSSRRWGNHVLCLPHLSATLDIYLDISWKIGTIMSAPREKDRSKVRLRNILGRFFNSNNNEVNSSSSYYSGPGEISSPYNTVHRIHVGYDGKKFTGLPQPWMDTLLRDISEADQKKNPSAVVSALKFYAKTVMAQEADKQKFMITNSQLPFDDENDEESSAPTQPVAKTDDMGNSNTLIYLTSRDTESDGSAEMPTTMPSTATSEVTATAPPIIPPRYSQHPTAPPLPPSRCSNSTAMTIEGSIEASPNEASVKPVIKSGTRKTPPPLPPKPAEMCDPFMPRITFGVMSPFSAYIDFIGNELAHLKPSCSLGEQFTTQQGVRDSLGSESSSKVSDDADPCVAIEQNTANDFVTVTTQYLENVPSESKMGKNSTRTDPKETANGVCDNVQVRKRAQTNDKGTDEVANKSRQKPNDQEILEELKQIVNAGNPTDRYDLLQKIGIGASGHVYTARDKVTGEVVAVKRMAFKSQPKKELLLTEIKVMQKYKHENLVNYIDSFLVDADDLWVVMDYLEGGNLTDVVVKTELDEGQIAAILKECLNALQFLHRQIIFFCQGAVKLTDFGFCAQIQPGSKRATMVGTPYWMAPEIVNKVKYNYKVDIWSLGIMALEMLDGEPPYLYETPIKAIYLIAQNGKPEVKKKNSLSPEFNDFLDRCLCVKQEERADAEELLRHPFIQMAKPLSSLIAYIRAVKELKQQQR</sequence>
<dbReference type="Gene3D" id="1.10.510.10">
    <property type="entry name" value="Transferase(Phosphotransferase) domain 1"/>
    <property type="match status" value="1"/>
</dbReference>
<evidence type="ECO:0000256" key="11">
    <source>
        <dbReference type="PROSITE-ProRule" id="PRU10141"/>
    </source>
</evidence>
<dbReference type="PANTHER" id="PTHR45832:SF22">
    <property type="entry name" value="SERINE_THREONINE-PROTEIN KINASE SAMKA-RELATED"/>
    <property type="match status" value="1"/>
</dbReference>
<comment type="catalytic activity">
    <reaction evidence="9">
        <text>L-threonyl-[protein] + ATP = O-phospho-L-threonyl-[protein] + ADP + H(+)</text>
        <dbReference type="Rhea" id="RHEA:46608"/>
        <dbReference type="Rhea" id="RHEA-COMP:11060"/>
        <dbReference type="Rhea" id="RHEA-COMP:11605"/>
        <dbReference type="ChEBI" id="CHEBI:15378"/>
        <dbReference type="ChEBI" id="CHEBI:30013"/>
        <dbReference type="ChEBI" id="CHEBI:30616"/>
        <dbReference type="ChEBI" id="CHEBI:61977"/>
        <dbReference type="ChEBI" id="CHEBI:456216"/>
        <dbReference type="EC" id="2.7.11.1"/>
    </reaction>
</comment>
<dbReference type="AlphaFoldDB" id="A0A915PPL2"/>
<dbReference type="SMART" id="SM00285">
    <property type="entry name" value="PBD"/>
    <property type="match status" value="1"/>
</dbReference>
<dbReference type="PROSITE" id="PS00107">
    <property type="entry name" value="PROTEIN_KINASE_ATP"/>
    <property type="match status" value="1"/>
</dbReference>
<dbReference type="InterPro" id="IPR036936">
    <property type="entry name" value="CRIB_dom_sf"/>
</dbReference>
<name>A0A915PPL2_9BILA</name>
<keyword evidence="8" id="KW-0460">Magnesium</keyword>
<dbReference type="PROSITE" id="PS50011">
    <property type="entry name" value="PROTEIN_KINASE_DOM"/>
    <property type="match status" value="1"/>
</dbReference>
<dbReference type="FunFam" id="1.10.510.10:FF:000768">
    <property type="entry name" value="Non-specific serine/threonine protein kinase"/>
    <property type="match status" value="1"/>
</dbReference>
<dbReference type="FunFam" id="3.30.200.20:FF:000705">
    <property type="entry name" value="Non-specific serine/threonine protein kinase"/>
    <property type="match status" value="1"/>
</dbReference>
<accession>A0A915PPL2</accession>
<evidence type="ECO:0000256" key="2">
    <source>
        <dbReference type="ARBA" id="ARBA00008874"/>
    </source>
</evidence>
<dbReference type="InterPro" id="IPR011009">
    <property type="entry name" value="Kinase-like_dom_sf"/>
</dbReference>
<dbReference type="EC" id="2.7.11.1" evidence="3"/>
<dbReference type="PROSITE" id="PS50108">
    <property type="entry name" value="CRIB"/>
    <property type="match status" value="1"/>
</dbReference>
<dbReference type="GO" id="GO:0005524">
    <property type="term" value="F:ATP binding"/>
    <property type="evidence" value="ECO:0007669"/>
    <property type="project" value="UniProtKB-UniRule"/>
</dbReference>
<comment type="cofactor">
    <cofactor evidence="1">
        <name>Mg(2+)</name>
        <dbReference type="ChEBI" id="CHEBI:18420"/>
    </cofactor>
</comment>
<dbReference type="PANTHER" id="PTHR45832">
    <property type="entry name" value="SERINE/THREONINE-PROTEIN KINASE SAMKA-RELATED-RELATED"/>
    <property type="match status" value="1"/>
</dbReference>
<dbReference type="Pfam" id="PF00069">
    <property type="entry name" value="Pkinase"/>
    <property type="match status" value="1"/>
</dbReference>
<dbReference type="GO" id="GO:0004674">
    <property type="term" value="F:protein serine/threonine kinase activity"/>
    <property type="evidence" value="ECO:0007669"/>
    <property type="project" value="UniProtKB-EC"/>
</dbReference>
<dbReference type="InterPro" id="IPR051931">
    <property type="entry name" value="PAK3-like"/>
</dbReference>
<reference evidence="16" key="1">
    <citation type="submission" date="2022-11" db="UniProtKB">
        <authorList>
            <consortium name="WormBaseParasite"/>
        </authorList>
    </citation>
    <scope>IDENTIFICATION</scope>
</reference>
<evidence type="ECO:0000256" key="9">
    <source>
        <dbReference type="ARBA" id="ARBA00047899"/>
    </source>
</evidence>
<proteinExistence type="inferred from homology"/>
<evidence type="ECO:0000256" key="12">
    <source>
        <dbReference type="SAM" id="MobiDB-lite"/>
    </source>
</evidence>
<protein>
    <recommendedName>
        <fullName evidence="3">non-specific serine/threonine protein kinase</fullName>
        <ecNumber evidence="3">2.7.11.1</ecNumber>
    </recommendedName>
</protein>
<dbReference type="Gene3D" id="3.90.810.10">
    <property type="entry name" value="CRIB domain"/>
    <property type="match status" value="1"/>
</dbReference>
<organism evidence="15 16">
    <name type="scientific">Setaria digitata</name>
    <dbReference type="NCBI Taxonomy" id="48799"/>
    <lineage>
        <taxon>Eukaryota</taxon>
        <taxon>Metazoa</taxon>
        <taxon>Ecdysozoa</taxon>
        <taxon>Nematoda</taxon>
        <taxon>Chromadorea</taxon>
        <taxon>Rhabditida</taxon>
        <taxon>Spirurina</taxon>
        <taxon>Spiruromorpha</taxon>
        <taxon>Filarioidea</taxon>
        <taxon>Setariidae</taxon>
        <taxon>Setaria</taxon>
    </lineage>
</organism>
<dbReference type="Proteomes" id="UP000887581">
    <property type="component" value="Unplaced"/>
</dbReference>
<keyword evidence="6 11" id="KW-0547">Nucleotide-binding</keyword>
<comment type="catalytic activity">
    <reaction evidence="10">
        <text>L-seryl-[protein] + ATP = O-phospho-L-seryl-[protein] + ADP + H(+)</text>
        <dbReference type="Rhea" id="RHEA:17989"/>
        <dbReference type="Rhea" id="RHEA-COMP:9863"/>
        <dbReference type="Rhea" id="RHEA-COMP:11604"/>
        <dbReference type="ChEBI" id="CHEBI:15378"/>
        <dbReference type="ChEBI" id="CHEBI:29999"/>
        <dbReference type="ChEBI" id="CHEBI:30616"/>
        <dbReference type="ChEBI" id="CHEBI:83421"/>
        <dbReference type="ChEBI" id="CHEBI:456216"/>
        <dbReference type="EC" id="2.7.11.1"/>
    </reaction>
</comment>
<evidence type="ECO:0000256" key="6">
    <source>
        <dbReference type="ARBA" id="ARBA00022741"/>
    </source>
</evidence>
<feature type="region of interest" description="Disordered" evidence="12">
    <location>
        <begin position="164"/>
        <end position="219"/>
    </location>
</feature>
<dbReference type="Pfam" id="PF00786">
    <property type="entry name" value="PBD"/>
    <property type="match status" value="1"/>
</dbReference>
<dbReference type="InterPro" id="IPR000719">
    <property type="entry name" value="Prot_kinase_dom"/>
</dbReference>
<evidence type="ECO:0000313" key="15">
    <source>
        <dbReference type="Proteomes" id="UP000887581"/>
    </source>
</evidence>
<keyword evidence="15" id="KW-1185">Reference proteome</keyword>
<evidence type="ECO:0000256" key="7">
    <source>
        <dbReference type="ARBA" id="ARBA00022840"/>
    </source>
</evidence>
<dbReference type="WBParaSite" id="sdigi.contig31.g2272.t1">
    <property type="protein sequence ID" value="sdigi.contig31.g2272.t1"/>
    <property type="gene ID" value="sdigi.contig31.g2272"/>
</dbReference>
<feature type="domain" description="Protein kinase" evidence="13">
    <location>
        <begin position="448"/>
        <end position="688"/>
    </location>
</feature>